<reference evidence="6 8" key="1">
    <citation type="submission" date="2016-08" db="EMBL/GenBank/DDBJ databases">
        <title>A novel genetic cassette of butanologenic Thermoanaerobacterium thermosaccharolyticum that directly convert cellulose to butanol.</title>
        <authorList>
            <person name="Li T."/>
            <person name="He J."/>
        </authorList>
    </citation>
    <scope>NUCLEOTIDE SEQUENCE [LARGE SCALE GENOMIC DNA]</scope>
    <source>
        <strain evidence="6 8">TG57</strain>
    </source>
</reference>
<dbReference type="GO" id="GO:0045892">
    <property type="term" value="P:negative regulation of DNA-templated transcription"/>
    <property type="evidence" value="ECO:0007669"/>
    <property type="project" value="TreeGrafter"/>
</dbReference>
<evidence type="ECO:0000313" key="7">
    <source>
        <dbReference type="EMBL" id="OXT08477.1"/>
    </source>
</evidence>
<dbReference type="Pfam" id="PF02080">
    <property type="entry name" value="TrkA_C"/>
    <property type="match status" value="1"/>
</dbReference>
<dbReference type="CDD" id="cd07377">
    <property type="entry name" value="WHTH_GntR"/>
    <property type="match status" value="1"/>
</dbReference>
<reference evidence="7 9" key="2">
    <citation type="submission" date="2017-06" db="EMBL/GenBank/DDBJ databases">
        <title>Isolation and characterization of a thermophilic and butanogenic Thermoanaerobacterium thermosaccharolyticum M5 capable of efficient degradation of hemicellulose.</title>
        <authorList>
            <person name="Xin F."/>
            <person name="Jiang Y."/>
        </authorList>
    </citation>
    <scope>NUCLEOTIDE SEQUENCE [LARGE SCALE GENOMIC DNA]</scope>
    <source>
        <strain evidence="7 9">M5</strain>
    </source>
</reference>
<evidence type="ECO:0000313" key="9">
    <source>
        <dbReference type="Proteomes" id="UP000215301"/>
    </source>
</evidence>
<feature type="domain" description="HTH gntR-type" evidence="4">
    <location>
        <begin position="6"/>
        <end position="74"/>
    </location>
</feature>
<evidence type="ECO:0000313" key="8">
    <source>
        <dbReference type="Proteomes" id="UP000214975"/>
    </source>
</evidence>
<dbReference type="AlphaFoldDB" id="A0A231VK40"/>
<keyword evidence="2" id="KW-0238">DNA-binding</keyword>
<evidence type="ECO:0000313" key="6">
    <source>
        <dbReference type="EMBL" id="AST57286.1"/>
    </source>
</evidence>
<keyword evidence="3" id="KW-0804">Transcription</keyword>
<dbReference type="SUPFAM" id="SSF116726">
    <property type="entry name" value="TrkA C-terminal domain-like"/>
    <property type="match status" value="1"/>
</dbReference>
<dbReference type="GO" id="GO:0006813">
    <property type="term" value="P:potassium ion transport"/>
    <property type="evidence" value="ECO:0007669"/>
    <property type="project" value="InterPro"/>
</dbReference>
<dbReference type="Proteomes" id="UP000215301">
    <property type="component" value="Unassembled WGS sequence"/>
</dbReference>
<dbReference type="InterPro" id="IPR036721">
    <property type="entry name" value="RCK_C_sf"/>
</dbReference>
<dbReference type="GO" id="GO:0003677">
    <property type="term" value="F:DNA binding"/>
    <property type="evidence" value="ECO:0007669"/>
    <property type="project" value="UniProtKB-KW"/>
</dbReference>
<dbReference type="PROSITE" id="PS51202">
    <property type="entry name" value="RCK_C"/>
    <property type="match status" value="1"/>
</dbReference>
<evidence type="ECO:0000259" key="4">
    <source>
        <dbReference type="PROSITE" id="PS50949"/>
    </source>
</evidence>
<evidence type="ECO:0000256" key="1">
    <source>
        <dbReference type="ARBA" id="ARBA00023015"/>
    </source>
</evidence>
<dbReference type="InterPro" id="IPR036390">
    <property type="entry name" value="WH_DNA-bd_sf"/>
</dbReference>
<sequence>MTAVEKPKYRQISLDIARKIINGDIKEGEKIYGRSELAALYNVSPETIRRAIAVLKDMGVVSVMHGSGIIVKSRDLAYKYVDRFNETDSIEHLQKKLEKLIEVKRKIDDDLNSTIERIIEYTISLKNINPFNPFEIEIKRGTKAIGKTLSELNFWQNTGGTIIGIRRNGKIILSPGPYAEIKLGDVLVIVGDGDVPMKTNHFLYND</sequence>
<evidence type="ECO:0000259" key="5">
    <source>
        <dbReference type="PROSITE" id="PS51202"/>
    </source>
</evidence>
<dbReference type="InterPro" id="IPR006037">
    <property type="entry name" value="RCK_C"/>
</dbReference>
<organism evidence="7 9">
    <name type="scientific">Thermoanaerobacterium thermosaccharolyticum</name>
    <name type="common">Clostridium thermosaccharolyticum</name>
    <dbReference type="NCBI Taxonomy" id="1517"/>
    <lineage>
        <taxon>Bacteria</taxon>
        <taxon>Bacillati</taxon>
        <taxon>Bacillota</taxon>
        <taxon>Clostridia</taxon>
        <taxon>Thermoanaerobacterales</taxon>
        <taxon>Thermoanaerobacteraceae</taxon>
        <taxon>Thermoanaerobacterium</taxon>
    </lineage>
</organism>
<dbReference type="RefSeq" id="WP_015312641.1">
    <property type="nucleotide sequence ID" value="NZ_CP016893.1"/>
</dbReference>
<keyword evidence="1" id="KW-0805">Transcription regulation</keyword>
<dbReference type="SMART" id="SM00345">
    <property type="entry name" value="HTH_GNTR"/>
    <property type="match status" value="1"/>
</dbReference>
<evidence type="ECO:0000256" key="3">
    <source>
        <dbReference type="ARBA" id="ARBA00023163"/>
    </source>
</evidence>
<dbReference type="Gene3D" id="3.30.70.1450">
    <property type="entry name" value="Regulator of K+ conductance, C-terminal domain"/>
    <property type="match status" value="1"/>
</dbReference>
<dbReference type="PANTHER" id="PTHR44846">
    <property type="entry name" value="MANNOSYL-D-GLYCERATE TRANSPORT/METABOLISM SYSTEM REPRESSOR MNGR-RELATED"/>
    <property type="match status" value="1"/>
</dbReference>
<protein>
    <submittedName>
        <fullName evidence="6 7">Family transcriptional regulator</fullName>
    </submittedName>
</protein>
<dbReference type="InterPro" id="IPR000524">
    <property type="entry name" value="Tscrpt_reg_HTH_GntR"/>
</dbReference>
<dbReference type="GO" id="GO:0003700">
    <property type="term" value="F:DNA-binding transcription factor activity"/>
    <property type="evidence" value="ECO:0007669"/>
    <property type="project" value="InterPro"/>
</dbReference>
<dbReference type="EMBL" id="NKHD01000014">
    <property type="protein sequence ID" value="OXT08477.1"/>
    <property type="molecule type" value="Genomic_DNA"/>
</dbReference>
<feature type="domain" description="RCK C-terminal" evidence="5">
    <location>
        <begin position="120"/>
        <end position="205"/>
    </location>
</feature>
<name>A0A231VK40_THETR</name>
<dbReference type="Pfam" id="PF00392">
    <property type="entry name" value="GntR"/>
    <property type="match status" value="1"/>
</dbReference>
<dbReference type="EMBL" id="CP016893">
    <property type="protein sequence ID" value="AST57286.1"/>
    <property type="molecule type" value="Genomic_DNA"/>
</dbReference>
<dbReference type="InterPro" id="IPR036388">
    <property type="entry name" value="WH-like_DNA-bd_sf"/>
</dbReference>
<dbReference type="InterPro" id="IPR050679">
    <property type="entry name" value="Bact_HTH_transcr_reg"/>
</dbReference>
<dbReference type="GO" id="GO:0008324">
    <property type="term" value="F:monoatomic cation transmembrane transporter activity"/>
    <property type="evidence" value="ECO:0007669"/>
    <property type="project" value="InterPro"/>
</dbReference>
<dbReference type="PROSITE" id="PS50949">
    <property type="entry name" value="HTH_GNTR"/>
    <property type="match status" value="1"/>
</dbReference>
<dbReference type="Proteomes" id="UP000214975">
    <property type="component" value="Chromosome"/>
</dbReference>
<dbReference type="Gene3D" id="1.10.10.10">
    <property type="entry name" value="Winged helix-like DNA-binding domain superfamily/Winged helix DNA-binding domain"/>
    <property type="match status" value="1"/>
</dbReference>
<dbReference type="SUPFAM" id="SSF46785">
    <property type="entry name" value="Winged helix' DNA-binding domain"/>
    <property type="match status" value="1"/>
</dbReference>
<gene>
    <name evidence="7" type="ORF">CE561_04890</name>
    <name evidence="6" type="ORF">Thert_01196</name>
</gene>
<evidence type="ECO:0000256" key="2">
    <source>
        <dbReference type="ARBA" id="ARBA00023125"/>
    </source>
</evidence>
<proteinExistence type="predicted"/>
<accession>A0A231VK40</accession>
<dbReference type="PANTHER" id="PTHR44846:SF1">
    <property type="entry name" value="MANNOSYL-D-GLYCERATE TRANSPORT_METABOLISM SYSTEM REPRESSOR MNGR-RELATED"/>
    <property type="match status" value="1"/>
</dbReference>